<organism evidence="2 3">
    <name type="scientific">Lactococcus formosensis</name>
    <dbReference type="NCBI Taxonomy" id="1281486"/>
    <lineage>
        <taxon>Bacteria</taxon>
        <taxon>Bacillati</taxon>
        <taxon>Bacillota</taxon>
        <taxon>Bacilli</taxon>
        <taxon>Lactobacillales</taxon>
        <taxon>Streptococcaceae</taxon>
        <taxon>Lactococcus</taxon>
    </lineage>
</organism>
<keyword evidence="1" id="KW-1133">Transmembrane helix</keyword>
<dbReference type="EMBL" id="JAMWGI010000001">
    <property type="protein sequence ID" value="MDG6193104.1"/>
    <property type="molecule type" value="Genomic_DNA"/>
</dbReference>
<protein>
    <submittedName>
        <fullName evidence="2">Uncharacterized protein</fullName>
    </submittedName>
</protein>
<comment type="caution">
    <text evidence="2">The sequence shown here is derived from an EMBL/GenBank/DDBJ whole genome shotgun (WGS) entry which is preliminary data.</text>
</comment>
<evidence type="ECO:0000256" key="1">
    <source>
        <dbReference type="SAM" id="Phobius"/>
    </source>
</evidence>
<dbReference type="RefSeq" id="WP_279362773.1">
    <property type="nucleotide sequence ID" value="NZ_JAMWGA010000001.1"/>
</dbReference>
<sequence length="170" mass="20124">MSEAENRILKISKEMGSISFEMELKREERIESKLEKIFVVNSLLIPVLGAGFKELSLYDYWGNIPFRFYVFIIVTLISTTLILALVGQLYRKQNYIKSAEKIRDFLMADREEYENEDSEIEQYIYQYEYAQSSLSDILDWRVKFLKWAQRLMIATVSILSISLLLIIIFF</sequence>
<evidence type="ECO:0000313" key="3">
    <source>
        <dbReference type="Proteomes" id="UP001153203"/>
    </source>
</evidence>
<name>A0A9X4P4U8_9LACT</name>
<gene>
    <name evidence="2" type="ORF">NF708_03670</name>
</gene>
<reference evidence="2" key="1">
    <citation type="submission" date="2022-06" db="EMBL/GenBank/DDBJ databases">
        <title>Lactococcus from bovine mastitis in China.</title>
        <authorList>
            <person name="Lin Y."/>
            <person name="Han B."/>
        </authorList>
    </citation>
    <scope>NUCLEOTIDE SEQUENCE</scope>
    <source>
        <strain evidence="2">Hebei-B-39</strain>
    </source>
</reference>
<dbReference type="Proteomes" id="UP001153203">
    <property type="component" value="Unassembled WGS sequence"/>
</dbReference>
<keyword evidence="1" id="KW-0812">Transmembrane</keyword>
<feature type="transmembrane region" description="Helical" evidence="1">
    <location>
        <begin position="64"/>
        <end position="87"/>
    </location>
</feature>
<accession>A0A9X4P4U8</accession>
<evidence type="ECO:0000313" key="2">
    <source>
        <dbReference type="EMBL" id="MDG6193104.1"/>
    </source>
</evidence>
<feature type="transmembrane region" description="Helical" evidence="1">
    <location>
        <begin position="34"/>
        <end position="52"/>
    </location>
</feature>
<dbReference type="AlphaFoldDB" id="A0A9X4P4U8"/>
<feature type="transmembrane region" description="Helical" evidence="1">
    <location>
        <begin position="151"/>
        <end position="169"/>
    </location>
</feature>
<keyword evidence="1" id="KW-0472">Membrane</keyword>
<proteinExistence type="predicted"/>